<accession>A0A0G0W860</accession>
<evidence type="ECO:0000256" key="3">
    <source>
        <dbReference type="ARBA" id="ARBA00022741"/>
    </source>
</evidence>
<keyword evidence="3 10" id="KW-0547">Nucleotide-binding</keyword>
<evidence type="ECO:0000256" key="4">
    <source>
        <dbReference type="ARBA" id="ARBA00022840"/>
    </source>
</evidence>
<evidence type="ECO:0000256" key="7">
    <source>
        <dbReference type="ARBA" id="ARBA00048248"/>
    </source>
</evidence>
<protein>
    <recommendedName>
        <fullName evidence="1 8">Tyrosine--tRNA ligase</fullName>
        <ecNumber evidence="1 8">6.1.1.1</ecNumber>
    </recommendedName>
</protein>
<dbReference type="CDD" id="cd00165">
    <property type="entry name" value="S4"/>
    <property type="match status" value="1"/>
</dbReference>
<name>A0A0G0W860_9BACT</name>
<evidence type="ECO:0000256" key="8">
    <source>
        <dbReference type="NCBIfam" id="TIGR00234"/>
    </source>
</evidence>
<dbReference type="GO" id="GO:0005524">
    <property type="term" value="F:ATP binding"/>
    <property type="evidence" value="ECO:0007669"/>
    <property type="project" value="UniProtKB-KW"/>
</dbReference>
<comment type="catalytic activity">
    <reaction evidence="7">
        <text>tRNA(Tyr) + L-tyrosine + ATP = L-tyrosyl-tRNA(Tyr) + AMP + diphosphate + H(+)</text>
        <dbReference type="Rhea" id="RHEA:10220"/>
        <dbReference type="Rhea" id="RHEA-COMP:9706"/>
        <dbReference type="Rhea" id="RHEA-COMP:9707"/>
        <dbReference type="ChEBI" id="CHEBI:15378"/>
        <dbReference type="ChEBI" id="CHEBI:30616"/>
        <dbReference type="ChEBI" id="CHEBI:33019"/>
        <dbReference type="ChEBI" id="CHEBI:58315"/>
        <dbReference type="ChEBI" id="CHEBI:78442"/>
        <dbReference type="ChEBI" id="CHEBI:78536"/>
        <dbReference type="ChEBI" id="CHEBI:456215"/>
        <dbReference type="EC" id="6.1.1.1"/>
    </reaction>
</comment>
<dbReference type="Gene3D" id="3.40.50.620">
    <property type="entry name" value="HUPs"/>
    <property type="match status" value="1"/>
</dbReference>
<comment type="similarity">
    <text evidence="10">Belongs to the class-I aminoacyl-tRNA synthetase family.</text>
</comment>
<gene>
    <name evidence="11" type="ORF">UU14_C0029G0021</name>
</gene>
<dbReference type="GO" id="GO:0003723">
    <property type="term" value="F:RNA binding"/>
    <property type="evidence" value="ECO:0007669"/>
    <property type="project" value="UniProtKB-KW"/>
</dbReference>
<reference evidence="11 12" key="1">
    <citation type="journal article" date="2015" name="Nature">
        <title>rRNA introns, odd ribosomes, and small enigmatic genomes across a large radiation of phyla.</title>
        <authorList>
            <person name="Brown C.T."/>
            <person name="Hug L.A."/>
            <person name="Thomas B.C."/>
            <person name="Sharon I."/>
            <person name="Castelle C.J."/>
            <person name="Singh A."/>
            <person name="Wilkins M.J."/>
            <person name="Williams K.H."/>
            <person name="Banfield J.F."/>
        </authorList>
    </citation>
    <scope>NUCLEOTIDE SEQUENCE [LARGE SCALE GENOMIC DNA]</scope>
</reference>
<keyword evidence="4 10" id="KW-0067">ATP-binding</keyword>
<evidence type="ECO:0000313" key="12">
    <source>
        <dbReference type="Proteomes" id="UP000034664"/>
    </source>
</evidence>
<dbReference type="AlphaFoldDB" id="A0A0G0W860"/>
<evidence type="ECO:0000256" key="2">
    <source>
        <dbReference type="ARBA" id="ARBA00022598"/>
    </source>
</evidence>
<dbReference type="InterPro" id="IPR002307">
    <property type="entry name" value="Tyr-tRNA-ligase"/>
</dbReference>
<evidence type="ECO:0000256" key="6">
    <source>
        <dbReference type="ARBA" id="ARBA00023146"/>
    </source>
</evidence>
<evidence type="ECO:0000313" key="11">
    <source>
        <dbReference type="EMBL" id="KKR71412.1"/>
    </source>
</evidence>
<dbReference type="InterPro" id="IPR036986">
    <property type="entry name" value="S4_RNA-bd_sf"/>
</dbReference>
<evidence type="ECO:0000256" key="9">
    <source>
        <dbReference type="PROSITE-ProRule" id="PRU00182"/>
    </source>
</evidence>
<keyword evidence="5 10" id="KW-0648">Protein biosynthesis</keyword>
<dbReference type="GO" id="GO:0005829">
    <property type="term" value="C:cytosol"/>
    <property type="evidence" value="ECO:0007669"/>
    <property type="project" value="TreeGrafter"/>
</dbReference>
<dbReference type="Gene3D" id="1.10.240.10">
    <property type="entry name" value="Tyrosyl-Transfer RNA Synthetase"/>
    <property type="match status" value="1"/>
</dbReference>
<dbReference type="CDD" id="cd00805">
    <property type="entry name" value="TyrRS_core"/>
    <property type="match status" value="1"/>
</dbReference>
<comment type="caution">
    <text evidence="11">The sequence shown here is derived from an EMBL/GenBank/DDBJ whole genome shotgun (WGS) entry which is preliminary data.</text>
</comment>
<dbReference type="PANTHER" id="PTHR11766:SF1">
    <property type="entry name" value="TYROSINE--TRNA LIGASE"/>
    <property type="match status" value="1"/>
</dbReference>
<dbReference type="Proteomes" id="UP000034664">
    <property type="component" value="Unassembled WGS sequence"/>
</dbReference>
<evidence type="ECO:0000256" key="10">
    <source>
        <dbReference type="RuleBase" id="RU363036"/>
    </source>
</evidence>
<organism evidence="11 12">
    <name type="scientific">Candidatus Roizmanbacteria bacterium GW2011_GWB1_40_7</name>
    <dbReference type="NCBI Taxonomy" id="1618482"/>
    <lineage>
        <taxon>Bacteria</taxon>
        <taxon>Candidatus Roizmaniibacteriota</taxon>
    </lineage>
</organism>
<dbReference type="PROSITE" id="PS50889">
    <property type="entry name" value="S4"/>
    <property type="match status" value="1"/>
</dbReference>
<sequence length="387" mass="44053">MNQMEELLIRGVDTIYPNIKALEKRIENGKPLRVYIGVDPTGTKLHIGHSIGLSKLQEFADAGHEAILLFGTGTVLVGDPSQRSEARKRITEDEINENIKTWKEQVSKIIDFEKVKVVQNSDWLLKLTLKDIIDIASNITAVHLFKRESFQRRIDKGDTVWFHETMYPLLQGYDSVAMDVDLEIGGTDQTFNMLMGRELMQKMKGKEKFVLTTPMILGTDGQQMSKSTGNCIWLDDSPEDMYGKIMSIPDAQIDSYAELLTNLSIEELKQEEPVNQKKKLARAIVSKFHGVEKANLAQEHFEKKFQEKIPQEHIEFPRTLTSLATITYIDPSQSKSNAKRLINQGAFEVNNVKIIDPNKQIEYHEGDTIAVGKFLFKQVKKIKNSLE</sequence>
<dbReference type="GO" id="GO:0004831">
    <property type="term" value="F:tyrosine-tRNA ligase activity"/>
    <property type="evidence" value="ECO:0007669"/>
    <property type="project" value="UniProtKB-UniRule"/>
</dbReference>
<keyword evidence="9" id="KW-0694">RNA-binding</keyword>
<dbReference type="NCBIfam" id="TIGR00234">
    <property type="entry name" value="tyrS"/>
    <property type="match status" value="1"/>
</dbReference>
<dbReference type="PANTHER" id="PTHR11766">
    <property type="entry name" value="TYROSYL-TRNA SYNTHETASE"/>
    <property type="match status" value="1"/>
</dbReference>
<evidence type="ECO:0000256" key="1">
    <source>
        <dbReference type="ARBA" id="ARBA00013160"/>
    </source>
</evidence>
<dbReference type="InterPro" id="IPR024088">
    <property type="entry name" value="Tyr-tRNA-ligase_bac-type"/>
</dbReference>
<dbReference type="PRINTS" id="PR01040">
    <property type="entry name" value="TRNASYNTHTYR"/>
</dbReference>
<dbReference type="InterPro" id="IPR014729">
    <property type="entry name" value="Rossmann-like_a/b/a_fold"/>
</dbReference>
<evidence type="ECO:0000256" key="5">
    <source>
        <dbReference type="ARBA" id="ARBA00022917"/>
    </source>
</evidence>
<dbReference type="SUPFAM" id="SSF52374">
    <property type="entry name" value="Nucleotidylyl transferase"/>
    <property type="match status" value="1"/>
</dbReference>
<dbReference type="EMBL" id="LBZM01000029">
    <property type="protein sequence ID" value="KKR71412.1"/>
    <property type="molecule type" value="Genomic_DNA"/>
</dbReference>
<keyword evidence="6 10" id="KW-0030">Aminoacyl-tRNA synthetase</keyword>
<dbReference type="InterPro" id="IPR002305">
    <property type="entry name" value="aa-tRNA-synth_Ic"/>
</dbReference>
<dbReference type="EC" id="6.1.1.1" evidence="1 8"/>
<dbReference type="SUPFAM" id="SSF55174">
    <property type="entry name" value="Alpha-L RNA-binding motif"/>
    <property type="match status" value="1"/>
</dbReference>
<dbReference type="Gene3D" id="3.10.290.10">
    <property type="entry name" value="RNA-binding S4 domain"/>
    <property type="match status" value="1"/>
</dbReference>
<proteinExistence type="inferred from homology"/>
<dbReference type="Pfam" id="PF00579">
    <property type="entry name" value="tRNA-synt_1b"/>
    <property type="match status" value="1"/>
</dbReference>
<dbReference type="PATRIC" id="fig|1618482.3.peg.980"/>
<dbReference type="GO" id="GO:0006437">
    <property type="term" value="P:tyrosyl-tRNA aminoacylation"/>
    <property type="evidence" value="ECO:0007669"/>
    <property type="project" value="UniProtKB-UniRule"/>
</dbReference>
<keyword evidence="2 10" id="KW-0436">Ligase</keyword>